<evidence type="ECO:0000256" key="4">
    <source>
        <dbReference type="ARBA" id="ARBA00023155"/>
    </source>
</evidence>
<evidence type="ECO:0000256" key="1">
    <source>
        <dbReference type="ARBA" id="ARBA00004123"/>
    </source>
</evidence>
<comment type="similarity">
    <text evidence="2">Belongs to the engrailed homeobox family.</text>
</comment>
<comment type="subcellular location">
    <subcellularLocation>
        <location evidence="1 6 7">Nucleus</location>
    </subcellularLocation>
</comment>
<dbReference type="EMBL" id="LTAI01001695">
    <property type="protein sequence ID" value="ORD95200.1"/>
    <property type="molecule type" value="Genomic_DNA"/>
</dbReference>
<dbReference type="Gene3D" id="1.10.10.60">
    <property type="entry name" value="Homeodomain-like"/>
    <property type="match status" value="1"/>
</dbReference>
<feature type="domain" description="Homeobox" evidence="8">
    <location>
        <begin position="13"/>
        <end position="73"/>
    </location>
</feature>
<comment type="caution">
    <text evidence="9">The sequence shown here is derived from an EMBL/GenBank/DDBJ whole genome shotgun (WGS) entry which is preliminary data.</text>
</comment>
<proteinExistence type="inferred from homology"/>
<evidence type="ECO:0000313" key="9">
    <source>
        <dbReference type="EMBL" id="ORD95200.1"/>
    </source>
</evidence>
<evidence type="ECO:0000256" key="6">
    <source>
        <dbReference type="PROSITE-ProRule" id="PRU00108"/>
    </source>
</evidence>
<dbReference type="PANTHER" id="PTHR24341:SF6">
    <property type="entry name" value="HOMEOBOX PROTEIN INVECTED"/>
    <property type="match status" value="1"/>
</dbReference>
<protein>
    <submittedName>
        <fullName evidence="9">HDG7</fullName>
    </submittedName>
</protein>
<dbReference type="AlphaFoldDB" id="A0A1X0Q652"/>
<gene>
    <name evidence="9" type="primary">HDG7</name>
    <name evidence="9" type="ORF">A0H76_1204</name>
</gene>
<evidence type="ECO:0000259" key="8">
    <source>
        <dbReference type="PROSITE" id="PS50071"/>
    </source>
</evidence>
<accession>A0A1X0Q652</accession>
<dbReference type="SMART" id="SM00389">
    <property type="entry name" value="HOX"/>
    <property type="match status" value="1"/>
</dbReference>
<dbReference type="VEuPathDB" id="MicrosporidiaDB:HERIO_1418"/>
<feature type="DNA-binding region" description="Homeobox" evidence="6">
    <location>
        <begin position="15"/>
        <end position="74"/>
    </location>
</feature>
<evidence type="ECO:0000256" key="5">
    <source>
        <dbReference type="ARBA" id="ARBA00023242"/>
    </source>
</evidence>
<dbReference type="PANTHER" id="PTHR24341">
    <property type="entry name" value="HOMEOBOX PROTEIN ENGRAILED"/>
    <property type="match status" value="1"/>
</dbReference>
<dbReference type="GO" id="GO:0000978">
    <property type="term" value="F:RNA polymerase II cis-regulatory region sequence-specific DNA binding"/>
    <property type="evidence" value="ECO:0007669"/>
    <property type="project" value="TreeGrafter"/>
</dbReference>
<dbReference type="PROSITE" id="PS00027">
    <property type="entry name" value="HOMEOBOX_1"/>
    <property type="match status" value="1"/>
</dbReference>
<evidence type="ECO:0000256" key="7">
    <source>
        <dbReference type="RuleBase" id="RU000682"/>
    </source>
</evidence>
<dbReference type="InterPro" id="IPR050720">
    <property type="entry name" value="Engrailed_Homeobox_TFs"/>
</dbReference>
<dbReference type="SUPFAM" id="SSF46689">
    <property type="entry name" value="Homeodomain-like"/>
    <property type="match status" value="1"/>
</dbReference>
<evidence type="ECO:0000313" key="10">
    <source>
        <dbReference type="Proteomes" id="UP000192501"/>
    </source>
</evidence>
<name>A0A1X0Q652_9MICR</name>
<sequence>MRNINNSNNSFFDGSKENRLKLTSDQTERLKRFFNENPKPNAIERVIISNALNISSDKIKNWFQNYRAKLKNEEEEKKSLLMRQDSIFDLFVPKVYSLCNDLFKSKITFKSVSYKQIKRQFTRK</sequence>
<evidence type="ECO:0000256" key="3">
    <source>
        <dbReference type="ARBA" id="ARBA00023125"/>
    </source>
</evidence>
<dbReference type="InterPro" id="IPR017970">
    <property type="entry name" value="Homeobox_CS"/>
</dbReference>
<dbReference type="Proteomes" id="UP000192501">
    <property type="component" value="Unassembled WGS sequence"/>
</dbReference>
<dbReference type="InterPro" id="IPR001356">
    <property type="entry name" value="HD"/>
</dbReference>
<dbReference type="InterPro" id="IPR009057">
    <property type="entry name" value="Homeodomain-like_sf"/>
</dbReference>
<keyword evidence="5 6" id="KW-0539">Nucleus</keyword>
<dbReference type="CDD" id="cd00086">
    <property type="entry name" value="homeodomain"/>
    <property type="match status" value="1"/>
</dbReference>
<evidence type="ECO:0000256" key="2">
    <source>
        <dbReference type="ARBA" id="ARBA00010896"/>
    </source>
</evidence>
<dbReference type="PROSITE" id="PS50071">
    <property type="entry name" value="HOMEOBOX_2"/>
    <property type="match status" value="1"/>
</dbReference>
<organism evidence="9 10">
    <name type="scientific">Hepatospora eriocheir</name>
    <dbReference type="NCBI Taxonomy" id="1081669"/>
    <lineage>
        <taxon>Eukaryota</taxon>
        <taxon>Fungi</taxon>
        <taxon>Fungi incertae sedis</taxon>
        <taxon>Microsporidia</taxon>
        <taxon>Hepatosporidae</taxon>
        <taxon>Hepatospora</taxon>
    </lineage>
</organism>
<dbReference type="VEuPathDB" id="MicrosporidiaDB:A0H76_1204"/>
<keyword evidence="4 6" id="KW-0371">Homeobox</keyword>
<keyword evidence="3 6" id="KW-0238">DNA-binding</keyword>
<dbReference type="Pfam" id="PF00046">
    <property type="entry name" value="Homeodomain"/>
    <property type="match status" value="1"/>
</dbReference>
<dbReference type="GO" id="GO:0000981">
    <property type="term" value="F:DNA-binding transcription factor activity, RNA polymerase II-specific"/>
    <property type="evidence" value="ECO:0007669"/>
    <property type="project" value="InterPro"/>
</dbReference>
<dbReference type="GO" id="GO:0005634">
    <property type="term" value="C:nucleus"/>
    <property type="evidence" value="ECO:0007669"/>
    <property type="project" value="UniProtKB-SubCell"/>
</dbReference>
<reference evidence="9 10" key="1">
    <citation type="journal article" date="2017" name="Environ. Microbiol.">
        <title>Decay of the glycolytic pathway and adaptation to intranuclear parasitism within Enterocytozoonidae microsporidia.</title>
        <authorList>
            <person name="Wiredu Boakye D."/>
            <person name="Jaroenlak P."/>
            <person name="Prachumwat A."/>
            <person name="Williams T.A."/>
            <person name="Bateman K.S."/>
            <person name="Itsathitphaisarn O."/>
            <person name="Sritunyalucksana K."/>
            <person name="Paszkiewicz K.H."/>
            <person name="Moore K.A."/>
            <person name="Stentiford G.D."/>
            <person name="Williams B.A."/>
        </authorList>
    </citation>
    <scope>NUCLEOTIDE SEQUENCE [LARGE SCALE GENOMIC DNA]</scope>
    <source>
        <strain evidence="10">canceri</strain>
    </source>
</reference>